<feature type="transmembrane region" description="Helical" evidence="7">
    <location>
        <begin position="55"/>
        <end position="72"/>
    </location>
</feature>
<feature type="transmembrane region" description="Helical" evidence="7">
    <location>
        <begin position="275"/>
        <end position="297"/>
    </location>
</feature>
<comment type="subcellular location">
    <subcellularLocation>
        <location evidence="1">Cell membrane</location>
        <topology evidence="1">Multi-pass membrane protein</topology>
    </subcellularLocation>
</comment>
<dbReference type="GO" id="GO:0016746">
    <property type="term" value="F:acyltransferase activity"/>
    <property type="evidence" value="ECO:0007669"/>
    <property type="project" value="UniProtKB-KW"/>
</dbReference>
<dbReference type="EMBL" id="PDPS01000127">
    <property type="protein sequence ID" value="PID55410.1"/>
    <property type="molecule type" value="Genomic_DNA"/>
</dbReference>
<keyword evidence="6 7" id="KW-0472">Membrane</keyword>
<feature type="non-terminal residue" evidence="8">
    <location>
        <position position="497"/>
    </location>
</feature>
<dbReference type="SUPFAM" id="SSF103473">
    <property type="entry name" value="MFS general substrate transporter"/>
    <property type="match status" value="1"/>
</dbReference>
<keyword evidence="4 7" id="KW-0812">Transmembrane</keyword>
<feature type="transmembrane region" description="Helical" evidence="7">
    <location>
        <begin position="303"/>
        <end position="327"/>
    </location>
</feature>
<name>A0A2G6E046_9BACT</name>
<dbReference type="SUPFAM" id="SSF69593">
    <property type="entry name" value="Glycerol-3-phosphate (1)-acyltransferase"/>
    <property type="match status" value="1"/>
</dbReference>
<evidence type="ECO:0000256" key="4">
    <source>
        <dbReference type="ARBA" id="ARBA00022692"/>
    </source>
</evidence>
<keyword evidence="2" id="KW-0813">Transport</keyword>
<sequence length="497" mass="53420">MQTEINTNNQQKASAAKIFAMAGTYCLGVFNDNYFKQAALLLAVTTGMAHLQGPATVLFSLPFILCSSYAGWIADRFAKRNVVRFSKGLEVIAMLIGAAGILLINWPCILAMIFLMSLQSTFFSPALNASLLGIAIAGLSLDAKWPVSSGLASSRSLIAIVAVGVAVFGFLASLGVYSKEAAGVKRSFPWWGPVSSLKDARDLFADHKLRKAILANTIFYFLASTAVLTINLMGIKQLGFSQSLTSLLSVCLMLGISAGAVLVSRFFSIKQWDRFLFIGILGMAVGLFVAAFTIFVPAAFQKIWIISGLTLAGFAGGVFLIPITSFLQIYPQRSEKGRVLGTTNFCSFIGIMCSGFVFSALSFLFSPAGSMAALGALALCCALLLLLERTTLIFIGSRLLFALLSLRYRITVKGLENIKAGDMRGTLFLPNHPALIDPVLISCILYGKGVYPRPLSDQNQVNKPGIRLLMKLIQPIVIPDMSTEGRGGKARIKEALA</sequence>
<keyword evidence="8" id="KW-0808">Transferase</keyword>
<comment type="caution">
    <text evidence="8">The sequence shown here is derived from an EMBL/GenBank/DDBJ whole genome shotgun (WGS) entry which is preliminary data.</text>
</comment>
<dbReference type="GO" id="GO:0005886">
    <property type="term" value="C:plasma membrane"/>
    <property type="evidence" value="ECO:0007669"/>
    <property type="project" value="UniProtKB-SubCell"/>
</dbReference>
<protein>
    <submittedName>
        <fullName evidence="8">2-acyl-glycerophospho-ethanolamine acyltransferase</fullName>
    </submittedName>
</protein>
<feature type="transmembrane region" description="Helical" evidence="7">
    <location>
        <begin position="371"/>
        <end position="401"/>
    </location>
</feature>
<feature type="transmembrane region" description="Helical" evidence="7">
    <location>
        <begin position="92"/>
        <end position="115"/>
    </location>
</feature>
<dbReference type="PANTHER" id="PTHR43266">
    <property type="entry name" value="MACROLIDE-EFFLUX PROTEIN"/>
    <property type="match status" value="1"/>
</dbReference>
<dbReference type="Proteomes" id="UP000229740">
    <property type="component" value="Unassembled WGS sequence"/>
</dbReference>
<dbReference type="Gene3D" id="1.20.1250.20">
    <property type="entry name" value="MFS general substrate transporter like domains"/>
    <property type="match status" value="1"/>
</dbReference>
<reference evidence="8 9" key="1">
    <citation type="submission" date="2017-10" db="EMBL/GenBank/DDBJ databases">
        <title>Novel microbial diversity and functional potential in the marine mammal oral microbiome.</title>
        <authorList>
            <person name="Dudek N.K."/>
            <person name="Sun C.L."/>
            <person name="Burstein D."/>
            <person name="Kantor R.S."/>
            <person name="Aliaga Goltsman D.S."/>
            <person name="Bik E.M."/>
            <person name="Thomas B.C."/>
            <person name="Banfield J.F."/>
            <person name="Relman D.A."/>
        </authorList>
    </citation>
    <scope>NUCLEOTIDE SEQUENCE [LARGE SCALE GENOMIC DNA]</scope>
    <source>
        <strain evidence="8">DOLZORAL124_49_17</strain>
    </source>
</reference>
<feature type="transmembrane region" description="Helical" evidence="7">
    <location>
        <begin position="244"/>
        <end position="263"/>
    </location>
</feature>
<organism evidence="8 9">
    <name type="scientific">candidate division KSB3 bacterium</name>
    <dbReference type="NCBI Taxonomy" id="2044937"/>
    <lineage>
        <taxon>Bacteria</taxon>
        <taxon>candidate division KSB3</taxon>
    </lineage>
</organism>
<dbReference type="GO" id="GO:0022857">
    <property type="term" value="F:transmembrane transporter activity"/>
    <property type="evidence" value="ECO:0007669"/>
    <property type="project" value="InterPro"/>
</dbReference>
<evidence type="ECO:0000313" key="9">
    <source>
        <dbReference type="Proteomes" id="UP000229740"/>
    </source>
</evidence>
<evidence type="ECO:0000256" key="5">
    <source>
        <dbReference type="ARBA" id="ARBA00022989"/>
    </source>
</evidence>
<evidence type="ECO:0000313" key="8">
    <source>
        <dbReference type="EMBL" id="PID55410.1"/>
    </source>
</evidence>
<keyword evidence="5 7" id="KW-1133">Transmembrane helix</keyword>
<evidence type="ECO:0000256" key="1">
    <source>
        <dbReference type="ARBA" id="ARBA00004651"/>
    </source>
</evidence>
<feature type="transmembrane region" description="Helical" evidence="7">
    <location>
        <begin position="156"/>
        <end position="177"/>
    </location>
</feature>
<dbReference type="PANTHER" id="PTHR43266:SF2">
    <property type="entry name" value="MAJOR FACILITATOR SUPERFAMILY (MFS) PROFILE DOMAIN-CONTAINING PROTEIN"/>
    <property type="match status" value="1"/>
</dbReference>
<evidence type="ECO:0000256" key="2">
    <source>
        <dbReference type="ARBA" id="ARBA00022448"/>
    </source>
</evidence>
<feature type="transmembrane region" description="Helical" evidence="7">
    <location>
        <begin position="339"/>
        <end position="365"/>
    </location>
</feature>
<dbReference type="Pfam" id="PF07690">
    <property type="entry name" value="MFS_1"/>
    <property type="match status" value="1"/>
</dbReference>
<keyword evidence="8" id="KW-0012">Acyltransferase</keyword>
<keyword evidence="3" id="KW-1003">Cell membrane</keyword>
<evidence type="ECO:0000256" key="7">
    <source>
        <dbReference type="SAM" id="Phobius"/>
    </source>
</evidence>
<dbReference type="InterPro" id="IPR011701">
    <property type="entry name" value="MFS"/>
</dbReference>
<proteinExistence type="predicted"/>
<evidence type="ECO:0000256" key="3">
    <source>
        <dbReference type="ARBA" id="ARBA00022475"/>
    </source>
</evidence>
<feature type="transmembrane region" description="Helical" evidence="7">
    <location>
        <begin position="213"/>
        <end position="232"/>
    </location>
</feature>
<gene>
    <name evidence="8" type="ORF">CSB45_16180</name>
</gene>
<evidence type="ECO:0000256" key="6">
    <source>
        <dbReference type="ARBA" id="ARBA00023136"/>
    </source>
</evidence>
<dbReference type="AlphaFoldDB" id="A0A2G6E046"/>
<dbReference type="InterPro" id="IPR036259">
    <property type="entry name" value="MFS_trans_sf"/>
</dbReference>
<accession>A0A2G6E046</accession>